<feature type="compositionally biased region" description="Basic and acidic residues" evidence="1">
    <location>
        <begin position="139"/>
        <end position="166"/>
    </location>
</feature>
<organism evidence="2 3">
    <name type="scientific">Heterostelium pallidum (strain ATCC 26659 / Pp 5 / PN500)</name>
    <name type="common">Cellular slime mold</name>
    <name type="synonym">Polysphondylium pallidum</name>
    <dbReference type="NCBI Taxonomy" id="670386"/>
    <lineage>
        <taxon>Eukaryota</taxon>
        <taxon>Amoebozoa</taxon>
        <taxon>Evosea</taxon>
        <taxon>Eumycetozoa</taxon>
        <taxon>Dictyostelia</taxon>
        <taxon>Acytosteliales</taxon>
        <taxon>Acytosteliaceae</taxon>
        <taxon>Heterostelium</taxon>
    </lineage>
</organism>
<accession>D3AXN6</accession>
<comment type="caution">
    <text evidence="2">The sequence shown here is derived from an EMBL/GenBank/DDBJ whole genome shotgun (WGS) entry which is preliminary data.</text>
</comment>
<gene>
    <name evidence="2" type="ORF">PPL_00943</name>
</gene>
<dbReference type="Proteomes" id="UP000001396">
    <property type="component" value="Unassembled WGS sequence"/>
</dbReference>
<evidence type="ECO:0000313" key="2">
    <source>
        <dbReference type="EMBL" id="EFA85713.1"/>
    </source>
</evidence>
<feature type="region of interest" description="Disordered" evidence="1">
    <location>
        <begin position="139"/>
        <end position="169"/>
    </location>
</feature>
<dbReference type="InParanoid" id="D3AXN6"/>
<dbReference type="AlphaFoldDB" id="D3AXN6"/>
<dbReference type="OMA" id="IARECIG"/>
<dbReference type="GeneID" id="31356473"/>
<sequence>MLGLARHIKLENDEFISIARECIGFIKNAGERDILDQYRRRYSILQSKRVKNTINRDHIEQEGREIERERREINREEEYIRREIEREEREIESIEREQELIRREIEREEREIKSIEREEEFIRREFEREDREIKSIEGEEKTKELTSEKEEESLKREEKKFKEIEQKQTNQTTDTNNNLLMTLESYASTTSKKRKMTSSTSLLGVLSQFKIEMTNVWSYLEKDCKNVKESLRASLSNLEIFLQPVKAIINGNKSEVDKDRLKSSHNIHIFYNLFHTTTLIGDLSSIGVSTTSEVSII</sequence>
<dbReference type="RefSeq" id="XP_020437819.1">
    <property type="nucleotide sequence ID" value="XM_020571961.1"/>
</dbReference>
<name>D3AXN6_HETP5</name>
<proteinExistence type="predicted"/>
<dbReference type="EMBL" id="ADBJ01000004">
    <property type="protein sequence ID" value="EFA85713.1"/>
    <property type="molecule type" value="Genomic_DNA"/>
</dbReference>
<evidence type="ECO:0000256" key="1">
    <source>
        <dbReference type="SAM" id="MobiDB-lite"/>
    </source>
</evidence>
<keyword evidence="3" id="KW-1185">Reference proteome</keyword>
<protein>
    <submittedName>
        <fullName evidence="2">Uncharacterized protein</fullName>
    </submittedName>
</protein>
<reference evidence="2 3" key="1">
    <citation type="journal article" date="2011" name="Genome Res.">
        <title>Phylogeny-wide analysis of social amoeba genomes highlights ancient origins for complex intercellular communication.</title>
        <authorList>
            <person name="Heidel A.J."/>
            <person name="Lawal H.M."/>
            <person name="Felder M."/>
            <person name="Schilde C."/>
            <person name="Helps N.R."/>
            <person name="Tunggal B."/>
            <person name="Rivero F."/>
            <person name="John U."/>
            <person name="Schleicher M."/>
            <person name="Eichinger L."/>
            <person name="Platzer M."/>
            <person name="Noegel A.A."/>
            <person name="Schaap P."/>
            <person name="Gloeckner G."/>
        </authorList>
    </citation>
    <scope>NUCLEOTIDE SEQUENCE [LARGE SCALE GENOMIC DNA]</scope>
    <source>
        <strain evidence="3">ATCC 26659 / Pp 5 / PN500</strain>
    </source>
</reference>
<evidence type="ECO:0000313" key="3">
    <source>
        <dbReference type="Proteomes" id="UP000001396"/>
    </source>
</evidence>